<dbReference type="EMBL" id="HBGU01074639">
    <property type="protein sequence ID" value="CAD9538619.1"/>
    <property type="molecule type" value="Transcribed_RNA"/>
</dbReference>
<proteinExistence type="predicted"/>
<accession>A0A7S2J756</accession>
<evidence type="ECO:0000313" key="1">
    <source>
        <dbReference type="EMBL" id="CAD9538619.1"/>
    </source>
</evidence>
<reference evidence="1" key="1">
    <citation type="submission" date="2021-01" db="EMBL/GenBank/DDBJ databases">
        <authorList>
            <person name="Corre E."/>
            <person name="Pelletier E."/>
            <person name="Niang G."/>
            <person name="Scheremetjew M."/>
            <person name="Finn R."/>
            <person name="Kale V."/>
            <person name="Holt S."/>
            <person name="Cochrane G."/>
            <person name="Meng A."/>
            <person name="Brown T."/>
            <person name="Cohen L."/>
        </authorList>
    </citation>
    <scope>NUCLEOTIDE SEQUENCE</scope>
    <source>
        <strain evidence="1">UTEX LB 985</strain>
    </source>
</reference>
<gene>
    <name evidence="1" type="ORF">CBRE1094_LOCUS40670</name>
</gene>
<protein>
    <recommendedName>
        <fullName evidence="2">K Homology domain-containing protein</fullName>
    </recommendedName>
</protein>
<dbReference type="AlphaFoldDB" id="A0A7S2J756"/>
<organism evidence="1">
    <name type="scientific">Haptolina brevifila</name>
    <dbReference type="NCBI Taxonomy" id="156173"/>
    <lineage>
        <taxon>Eukaryota</taxon>
        <taxon>Haptista</taxon>
        <taxon>Haptophyta</taxon>
        <taxon>Prymnesiophyceae</taxon>
        <taxon>Prymnesiales</taxon>
        <taxon>Prymnesiaceae</taxon>
        <taxon>Haptolina</taxon>
    </lineage>
</organism>
<sequence length="344" mass="38007">MAWLEANPWELRKCKSQRSAENVIAQLMGSTAMASPSVGSTAIATLSSSTSSVQRHLKPCPAARALLLQNGAAGLRAAKAEAARVLSSAGLRGEVNLATHGMYEWTVSVTLQVEHCPRAVTIANRAADAAIAMLEPVVVRIALPRQIHVRHMVGRGGAKVKAFQQRIAPMVNTACGGAVTHMQSQVRLSGAEVCVAVLLHAEGEKHAEAFRTASASARRVLTHRVQMWLEAKRQSLLGSLEEFETRAARPRGCILPCKRDMLRKAPCSWIELHCDWPKERQRAKRARNAQRDGRQCDTTCRALRDTRQRARNSQRDGQRRYLLSHTIRGSRSDVARRLVRWSEP</sequence>
<evidence type="ECO:0008006" key="2">
    <source>
        <dbReference type="Google" id="ProtNLM"/>
    </source>
</evidence>
<name>A0A7S2J756_9EUKA</name>